<accession>A0A8S5SIA2</accession>
<name>A0A8S5SIA2_9CAUD</name>
<evidence type="ECO:0000313" key="1">
    <source>
        <dbReference type="EMBL" id="DAF50733.1"/>
    </source>
</evidence>
<organism evidence="1">
    <name type="scientific">Myoviridae sp. ct04y17</name>
    <dbReference type="NCBI Taxonomy" id="2827652"/>
    <lineage>
        <taxon>Viruses</taxon>
        <taxon>Duplodnaviria</taxon>
        <taxon>Heunggongvirae</taxon>
        <taxon>Uroviricota</taxon>
        <taxon>Caudoviricetes</taxon>
    </lineage>
</organism>
<dbReference type="EMBL" id="BK032600">
    <property type="protein sequence ID" value="DAF50733.1"/>
    <property type="molecule type" value="Genomic_DNA"/>
</dbReference>
<protein>
    <submittedName>
        <fullName evidence="1">Uncharacterized protein</fullName>
    </submittedName>
</protein>
<proteinExistence type="predicted"/>
<reference evidence="1" key="1">
    <citation type="journal article" date="2021" name="Proc. Natl. Acad. Sci. U.S.A.">
        <title>A Catalog of Tens of Thousands of Viruses from Human Metagenomes Reveals Hidden Associations with Chronic Diseases.</title>
        <authorList>
            <person name="Tisza M.J."/>
            <person name="Buck C.B."/>
        </authorList>
    </citation>
    <scope>NUCLEOTIDE SEQUENCE</scope>
    <source>
        <strain evidence="1">Ct04y17</strain>
    </source>
</reference>
<sequence>MYQRSLSGIASDRHTTRLDSGNLSLISISSSIFYTHILLDFTCKYSAKNNTKTSS</sequence>